<proteinExistence type="predicted"/>
<dbReference type="AlphaFoldDB" id="A0A6J6ZJA8"/>
<protein>
    <submittedName>
        <fullName evidence="2">Unannotated protein</fullName>
    </submittedName>
</protein>
<feature type="region of interest" description="Disordered" evidence="1">
    <location>
        <begin position="114"/>
        <end position="133"/>
    </location>
</feature>
<accession>A0A6J6ZJA8</accession>
<sequence>MVDLEYRGDCEQYQETEVDHGVHDSCSRVTEKSLHVEASPKACHTGFAVLRRDVSLVGSATFPVAHSVREHDGAIDKHHGDDRVEGQLEGSWDVVEYLTLDSALVVELENGCSNSRERNHESNGNADDDCDLIRPQSGRPRDLVFCVLSLIRFSHSHNGYELIAGISD</sequence>
<dbReference type="EMBL" id="CAFAAQ010000214">
    <property type="protein sequence ID" value="CAB4821719.1"/>
    <property type="molecule type" value="Genomic_DNA"/>
</dbReference>
<gene>
    <name evidence="2" type="ORF">UFOPK3046_01770</name>
</gene>
<name>A0A6J6ZJA8_9ZZZZ</name>
<evidence type="ECO:0000256" key="1">
    <source>
        <dbReference type="SAM" id="MobiDB-lite"/>
    </source>
</evidence>
<evidence type="ECO:0000313" key="2">
    <source>
        <dbReference type="EMBL" id="CAB4821719.1"/>
    </source>
</evidence>
<reference evidence="2" key="1">
    <citation type="submission" date="2020-05" db="EMBL/GenBank/DDBJ databases">
        <authorList>
            <person name="Chiriac C."/>
            <person name="Salcher M."/>
            <person name="Ghai R."/>
            <person name="Kavagutti S V."/>
        </authorList>
    </citation>
    <scope>NUCLEOTIDE SEQUENCE</scope>
</reference>
<organism evidence="2">
    <name type="scientific">freshwater metagenome</name>
    <dbReference type="NCBI Taxonomy" id="449393"/>
    <lineage>
        <taxon>unclassified sequences</taxon>
        <taxon>metagenomes</taxon>
        <taxon>ecological metagenomes</taxon>
    </lineage>
</organism>